<keyword evidence="4" id="KW-0863">Zinc-finger</keyword>
<keyword evidence="7" id="KW-0804">Transcription</keyword>
<keyword evidence="3" id="KW-0677">Repeat</keyword>
<evidence type="ECO:0000256" key="2">
    <source>
        <dbReference type="ARBA" id="ARBA00022723"/>
    </source>
</evidence>
<accession>A0A833YJE8</accession>
<organism evidence="11 12">
    <name type="scientific">Phyllostomus discolor</name>
    <name type="common">pale spear-nosed bat</name>
    <dbReference type="NCBI Taxonomy" id="89673"/>
    <lineage>
        <taxon>Eukaryota</taxon>
        <taxon>Metazoa</taxon>
        <taxon>Chordata</taxon>
        <taxon>Craniata</taxon>
        <taxon>Vertebrata</taxon>
        <taxon>Euteleostomi</taxon>
        <taxon>Mammalia</taxon>
        <taxon>Eutheria</taxon>
        <taxon>Laurasiatheria</taxon>
        <taxon>Chiroptera</taxon>
        <taxon>Yangochiroptera</taxon>
        <taxon>Phyllostomidae</taxon>
        <taxon>Phyllostominae</taxon>
        <taxon>Phyllostomus</taxon>
    </lineage>
</organism>
<feature type="region of interest" description="Disordered" evidence="9">
    <location>
        <begin position="249"/>
        <end position="271"/>
    </location>
</feature>
<dbReference type="GO" id="GO:0006355">
    <property type="term" value="P:regulation of DNA-templated transcription"/>
    <property type="evidence" value="ECO:0007669"/>
    <property type="project" value="InterPro"/>
</dbReference>
<evidence type="ECO:0000313" key="12">
    <source>
        <dbReference type="Proteomes" id="UP000664940"/>
    </source>
</evidence>
<keyword evidence="2" id="KW-0479">Metal-binding</keyword>
<dbReference type="PANTHER" id="PTHR47772">
    <property type="entry name" value="ZINC FINGER PROTEIN 200"/>
    <property type="match status" value="1"/>
</dbReference>
<evidence type="ECO:0000313" key="11">
    <source>
        <dbReference type="EMBL" id="KAF6080298.1"/>
    </source>
</evidence>
<dbReference type="CDD" id="cd07765">
    <property type="entry name" value="KRAB_A-box"/>
    <property type="match status" value="1"/>
</dbReference>
<sequence>MNLADVAIAFSQEEWRLLVEAQRLLYCEVMVEVFVLVASMGCRHKMEYEEAPCEQSVSVGESQVEASKKAPTTQKTHPCEQCVSVLKDILHLTEFQAAYLEQKAFFSDVCMRDFCFSGNLYQQQRPASGEKPWKGYKDKVSFVTRCSFYVSGVPFISRDIGKAFPAISNFFPHPAIPNTEEPHSGSESGQAFHGRKTHHPSVEYEEAASHRQKLVQCESICSGKELYENSKKRGEGRREGEKRQCVVLSRAPPTGDPAHSPVADIFTSPVC</sequence>
<keyword evidence="8" id="KW-0539">Nucleus</keyword>
<reference evidence="11 12" key="1">
    <citation type="journal article" date="2020" name="Nature">
        <title>Six reference-quality genomes reveal evolution of bat adaptations.</title>
        <authorList>
            <person name="Jebb D."/>
            <person name="Huang Z."/>
            <person name="Pippel M."/>
            <person name="Hughes G.M."/>
            <person name="Lavrichenko K."/>
            <person name="Devanna P."/>
            <person name="Winkler S."/>
            <person name="Jermiin L.S."/>
            <person name="Skirmuntt E.C."/>
            <person name="Katzourakis A."/>
            <person name="Burkitt-Gray L."/>
            <person name="Ray D.A."/>
            <person name="Sullivan K.A.M."/>
            <person name="Roscito J.G."/>
            <person name="Kirilenko B.M."/>
            <person name="Davalos L.M."/>
            <person name="Corthals A.P."/>
            <person name="Power M.L."/>
            <person name="Jones G."/>
            <person name="Ransome R.D."/>
            <person name="Dechmann D.K.N."/>
            <person name="Locatelli A.G."/>
            <person name="Puechmaille S.J."/>
            <person name="Fedrigo O."/>
            <person name="Jarvis E.D."/>
            <person name="Hiller M."/>
            <person name="Vernes S.C."/>
            <person name="Myers E.W."/>
            <person name="Teeling E.C."/>
        </authorList>
    </citation>
    <scope>NUCLEOTIDE SEQUENCE [LARGE SCALE GENOMIC DNA]</scope>
    <source>
        <strain evidence="11">Bat1K_MPI-CBG_1</strain>
    </source>
</reference>
<dbReference type="Proteomes" id="UP000664940">
    <property type="component" value="Unassembled WGS sequence"/>
</dbReference>
<evidence type="ECO:0000256" key="6">
    <source>
        <dbReference type="ARBA" id="ARBA00023015"/>
    </source>
</evidence>
<dbReference type="SMART" id="SM00349">
    <property type="entry name" value="KRAB"/>
    <property type="match status" value="1"/>
</dbReference>
<evidence type="ECO:0000256" key="7">
    <source>
        <dbReference type="ARBA" id="ARBA00023163"/>
    </source>
</evidence>
<feature type="region of interest" description="Disordered" evidence="9">
    <location>
        <begin position="177"/>
        <end position="202"/>
    </location>
</feature>
<evidence type="ECO:0000256" key="3">
    <source>
        <dbReference type="ARBA" id="ARBA00022737"/>
    </source>
</evidence>
<evidence type="ECO:0000256" key="9">
    <source>
        <dbReference type="SAM" id="MobiDB-lite"/>
    </source>
</evidence>
<feature type="domain" description="KRAB" evidence="10">
    <location>
        <begin position="1"/>
        <end position="78"/>
    </location>
</feature>
<dbReference type="EMBL" id="JABVXQ010000014">
    <property type="protein sequence ID" value="KAF6080298.1"/>
    <property type="molecule type" value="Genomic_DNA"/>
</dbReference>
<dbReference type="InterPro" id="IPR001909">
    <property type="entry name" value="KRAB"/>
</dbReference>
<dbReference type="Gene3D" id="6.10.140.140">
    <property type="match status" value="1"/>
</dbReference>
<comment type="caution">
    <text evidence="11">The sequence shown here is derived from an EMBL/GenBank/DDBJ whole genome shotgun (WGS) entry which is preliminary data.</text>
</comment>
<gene>
    <name evidence="11" type="ORF">HJG60_020966</name>
</gene>
<keyword evidence="6" id="KW-0805">Transcription regulation</keyword>
<dbReference type="Pfam" id="PF01352">
    <property type="entry name" value="KRAB"/>
    <property type="match status" value="1"/>
</dbReference>
<evidence type="ECO:0000256" key="1">
    <source>
        <dbReference type="ARBA" id="ARBA00004123"/>
    </source>
</evidence>
<protein>
    <recommendedName>
        <fullName evidence="10">KRAB domain-containing protein</fullName>
    </recommendedName>
</protein>
<evidence type="ECO:0000259" key="10">
    <source>
        <dbReference type="PROSITE" id="PS50805"/>
    </source>
</evidence>
<name>A0A833YJE8_9CHIR</name>
<evidence type="ECO:0000256" key="8">
    <source>
        <dbReference type="ARBA" id="ARBA00023242"/>
    </source>
</evidence>
<keyword evidence="5" id="KW-0862">Zinc</keyword>
<dbReference type="GO" id="GO:0005634">
    <property type="term" value="C:nucleus"/>
    <property type="evidence" value="ECO:0007669"/>
    <property type="project" value="UniProtKB-SubCell"/>
</dbReference>
<dbReference type="AlphaFoldDB" id="A0A833YJE8"/>
<dbReference type="PROSITE" id="PS50805">
    <property type="entry name" value="KRAB"/>
    <property type="match status" value="1"/>
</dbReference>
<dbReference type="InterPro" id="IPR050636">
    <property type="entry name" value="C2H2-ZF_domain-containing"/>
</dbReference>
<dbReference type="InterPro" id="IPR036051">
    <property type="entry name" value="KRAB_dom_sf"/>
</dbReference>
<proteinExistence type="predicted"/>
<comment type="subcellular location">
    <subcellularLocation>
        <location evidence="1">Nucleus</location>
    </subcellularLocation>
</comment>
<evidence type="ECO:0000256" key="4">
    <source>
        <dbReference type="ARBA" id="ARBA00022771"/>
    </source>
</evidence>
<dbReference type="SUPFAM" id="SSF109640">
    <property type="entry name" value="KRAB domain (Kruppel-associated box)"/>
    <property type="match status" value="1"/>
</dbReference>
<dbReference type="GO" id="GO:0008270">
    <property type="term" value="F:zinc ion binding"/>
    <property type="evidence" value="ECO:0007669"/>
    <property type="project" value="UniProtKB-KW"/>
</dbReference>
<dbReference type="PANTHER" id="PTHR47772:SF1">
    <property type="entry name" value="ZINC FINGER PROTEIN 200"/>
    <property type="match status" value="1"/>
</dbReference>
<evidence type="ECO:0000256" key="5">
    <source>
        <dbReference type="ARBA" id="ARBA00022833"/>
    </source>
</evidence>